<evidence type="ECO:0000256" key="3">
    <source>
        <dbReference type="SAM" id="MobiDB-lite"/>
    </source>
</evidence>
<reference evidence="5" key="1">
    <citation type="journal article" date="2014" name="Int. J. Syst. Evol. Microbiol.">
        <title>Complete genome sequence of Corynebacterium casei LMG S-19264T (=DSM 44701T), isolated from a smear-ripened cheese.</title>
        <authorList>
            <consortium name="US DOE Joint Genome Institute (JGI-PGF)"/>
            <person name="Walter F."/>
            <person name="Albersmeier A."/>
            <person name="Kalinowski J."/>
            <person name="Ruckert C."/>
        </authorList>
    </citation>
    <scope>NUCLEOTIDE SEQUENCE</scope>
    <source>
        <strain evidence="5">KCTC 23077</strain>
    </source>
</reference>
<dbReference type="SUPFAM" id="SSF49764">
    <property type="entry name" value="HSP20-like chaperones"/>
    <property type="match status" value="1"/>
</dbReference>
<dbReference type="Pfam" id="PF00011">
    <property type="entry name" value="HSP20"/>
    <property type="match status" value="1"/>
</dbReference>
<dbReference type="Proteomes" id="UP000646426">
    <property type="component" value="Unassembled WGS sequence"/>
</dbReference>
<evidence type="ECO:0000256" key="2">
    <source>
        <dbReference type="RuleBase" id="RU003616"/>
    </source>
</evidence>
<feature type="compositionally biased region" description="Gly residues" evidence="3">
    <location>
        <begin position="150"/>
        <end position="168"/>
    </location>
</feature>
<feature type="region of interest" description="Disordered" evidence="3">
    <location>
        <begin position="116"/>
        <end position="168"/>
    </location>
</feature>
<comment type="similarity">
    <text evidence="1 2">Belongs to the small heat shock protein (HSP20) family.</text>
</comment>
<dbReference type="AlphaFoldDB" id="A0A918STY1"/>
<gene>
    <name evidence="5" type="primary">hspA</name>
    <name evidence="5" type="ORF">GCM10007067_04850</name>
</gene>
<reference evidence="5" key="2">
    <citation type="submission" date="2020-09" db="EMBL/GenBank/DDBJ databases">
        <authorList>
            <person name="Sun Q."/>
            <person name="Kim S."/>
        </authorList>
    </citation>
    <scope>NUCLEOTIDE SEQUENCE</scope>
    <source>
        <strain evidence="5">KCTC 23077</strain>
    </source>
</reference>
<organism evidence="5 6">
    <name type="scientific">Cognatilysobacter bugurensis</name>
    <dbReference type="NCBI Taxonomy" id="543356"/>
    <lineage>
        <taxon>Bacteria</taxon>
        <taxon>Pseudomonadati</taxon>
        <taxon>Pseudomonadota</taxon>
        <taxon>Gammaproteobacteria</taxon>
        <taxon>Lysobacterales</taxon>
        <taxon>Lysobacteraceae</taxon>
        <taxon>Cognatilysobacter</taxon>
    </lineage>
</organism>
<comment type="caution">
    <text evidence="5">The sequence shown here is derived from an EMBL/GenBank/DDBJ whole genome shotgun (WGS) entry which is preliminary data.</text>
</comment>
<dbReference type="InterPro" id="IPR008978">
    <property type="entry name" value="HSP20-like_chaperone"/>
</dbReference>
<dbReference type="InterPro" id="IPR031107">
    <property type="entry name" value="Small_HSP"/>
</dbReference>
<accession>A0A918STY1</accession>
<dbReference type="PANTHER" id="PTHR11527">
    <property type="entry name" value="HEAT-SHOCK PROTEIN 20 FAMILY MEMBER"/>
    <property type="match status" value="1"/>
</dbReference>
<dbReference type="PROSITE" id="PS01031">
    <property type="entry name" value="SHSP"/>
    <property type="match status" value="1"/>
</dbReference>
<evidence type="ECO:0000313" key="5">
    <source>
        <dbReference type="EMBL" id="GHA71536.1"/>
    </source>
</evidence>
<dbReference type="Gene3D" id="2.60.40.790">
    <property type="match status" value="1"/>
</dbReference>
<evidence type="ECO:0000259" key="4">
    <source>
        <dbReference type="PROSITE" id="PS01031"/>
    </source>
</evidence>
<dbReference type="EMBL" id="BMYD01000001">
    <property type="protein sequence ID" value="GHA71536.1"/>
    <property type="molecule type" value="Genomic_DNA"/>
</dbReference>
<evidence type="ECO:0000256" key="1">
    <source>
        <dbReference type="PROSITE-ProRule" id="PRU00285"/>
    </source>
</evidence>
<proteinExistence type="inferred from homology"/>
<dbReference type="InterPro" id="IPR002068">
    <property type="entry name" value="A-crystallin/Hsp20_dom"/>
</dbReference>
<dbReference type="RefSeq" id="WP_189452953.1">
    <property type="nucleotide sequence ID" value="NZ_BMYD01000001.1"/>
</dbReference>
<evidence type="ECO:0000313" key="6">
    <source>
        <dbReference type="Proteomes" id="UP000646426"/>
    </source>
</evidence>
<keyword evidence="6" id="KW-1185">Reference proteome</keyword>
<feature type="compositionally biased region" description="Basic and acidic residues" evidence="3">
    <location>
        <begin position="126"/>
        <end position="144"/>
    </location>
</feature>
<protein>
    <submittedName>
        <fullName evidence="5">Heat-shock protein</fullName>
    </submittedName>
</protein>
<dbReference type="CDD" id="cd06464">
    <property type="entry name" value="ACD_sHsps-like"/>
    <property type="match status" value="1"/>
</dbReference>
<name>A0A918STY1_9GAMM</name>
<feature type="domain" description="SHSP" evidence="4">
    <location>
        <begin position="40"/>
        <end position="152"/>
    </location>
</feature>
<sequence length="168" mass="18975">MNLNRFPQQHRSGQAPMPEEFKQLFERFFQMNEGGDESSVVTSQWAPRVDVREDANRFVILADLPGIDPAEVEIWMDKGILSIKGERKSEVTEQNERYSRIERRYGSFHRRFALPDSADPEGVTADGRHGVLEISIPKRPETTPRRIHVGGAGQRDGNGGGDGQSTRQ</sequence>